<dbReference type="InterPro" id="IPR017441">
    <property type="entry name" value="Protein_kinase_ATP_BS"/>
</dbReference>
<sequence>MAAQTTTATATATDGSFNYNNNNQSPLLGRYEIGKLLGHGTFAKVYHARNVKTNESVAIKVIDKEKIMKGGLIAHIKREISILRRVRHPNIVQLFEVMATKSKIYFVMEYVRGGELFNKIAKGRLKEELARKYFQQLISAVGFCHARGVYHRDLKPENLLLDENGDLKVSDFGLSAVSDQIRQDGLFHTFCGTPAYVAPEVLTRKGYDAAKVDIWSCGVILFVLMAGHLPFNDHNIMSMYKKIYRGEFRCPRWFSPELVRLLSRLLDTNPETRITIPEIMEFRWFKKGFKHVKFYIEDDRVCNVVDVDQTDDIGSLSDQSLSESELETVTRRKFASLPRPASLNAFDIISFSPGFDLSGLFEEGGEGSRFVSGAPVSKIISKLEEIAQLVSFTVRKKDCRVSLEGSREGVKGPLTIAAEIFELTPKLNVLEVKKKGGDRGEYEDFCNKELRPGLQNLMLEESESAAVAAAAAAVAAASDHLPSDTE</sequence>
<evidence type="ECO:0000256" key="3">
    <source>
        <dbReference type="ARBA" id="ARBA00012513"/>
    </source>
</evidence>
<organism evidence="18 19">
    <name type="scientific">Acer yangbiense</name>
    <dbReference type="NCBI Taxonomy" id="1000413"/>
    <lineage>
        <taxon>Eukaryota</taxon>
        <taxon>Viridiplantae</taxon>
        <taxon>Streptophyta</taxon>
        <taxon>Embryophyta</taxon>
        <taxon>Tracheophyta</taxon>
        <taxon>Spermatophyta</taxon>
        <taxon>Magnoliopsida</taxon>
        <taxon>eudicotyledons</taxon>
        <taxon>Gunneridae</taxon>
        <taxon>Pentapetalae</taxon>
        <taxon>rosids</taxon>
        <taxon>malvids</taxon>
        <taxon>Sapindales</taxon>
        <taxon>Sapindaceae</taxon>
        <taxon>Hippocastanoideae</taxon>
        <taxon>Acereae</taxon>
        <taxon>Acer</taxon>
    </lineage>
</organism>
<evidence type="ECO:0000256" key="5">
    <source>
        <dbReference type="ARBA" id="ARBA00022553"/>
    </source>
</evidence>
<dbReference type="FunFam" id="3.30.310.80:FF:000015">
    <property type="entry name" value="Non-specific serine/threonine protein kinase"/>
    <property type="match status" value="1"/>
</dbReference>
<dbReference type="InterPro" id="IPR008271">
    <property type="entry name" value="Ser/Thr_kinase_AS"/>
</dbReference>
<comment type="similarity">
    <text evidence="2">Belongs to the protein kinase superfamily. CAMK Ser/Thr protein kinase family. SNF1 subfamily.</text>
</comment>
<dbReference type="InterPro" id="IPR004041">
    <property type="entry name" value="NAF_dom"/>
</dbReference>
<dbReference type="GO" id="GO:0007165">
    <property type="term" value="P:signal transduction"/>
    <property type="evidence" value="ECO:0007669"/>
    <property type="project" value="InterPro"/>
</dbReference>
<keyword evidence="19" id="KW-1185">Reference proteome</keyword>
<dbReference type="Pfam" id="PF03822">
    <property type="entry name" value="NAF"/>
    <property type="match status" value="1"/>
</dbReference>
<dbReference type="AlphaFoldDB" id="A0A5C7GU19"/>
<evidence type="ECO:0000256" key="13">
    <source>
        <dbReference type="ARBA" id="ARBA00058225"/>
    </source>
</evidence>
<name>A0A5C7GU19_9ROSI</name>
<dbReference type="PROSITE" id="PS50011">
    <property type="entry name" value="PROTEIN_KINASE_DOM"/>
    <property type="match status" value="1"/>
</dbReference>
<dbReference type="Pfam" id="PF00069">
    <property type="entry name" value="Pkinase"/>
    <property type="match status" value="1"/>
</dbReference>
<dbReference type="CDD" id="cd12195">
    <property type="entry name" value="CIPK_C"/>
    <property type="match status" value="1"/>
</dbReference>
<evidence type="ECO:0000259" key="16">
    <source>
        <dbReference type="PROSITE" id="PS50011"/>
    </source>
</evidence>
<evidence type="ECO:0000256" key="14">
    <source>
        <dbReference type="PROSITE-ProRule" id="PRU10141"/>
    </source>
</evidence>
<evidence type="ECO:0000313" key="19">
    <source>
        <dbReference type="Proteomes" id="UP000323000"/>
    </source>
</evidence>
<dbReference type="SUPFAM" id="SSF56112">
    <property type="entry name" value="Protein kinase-like (PK-like)"/>
    <property type="match status" value="1"/>
</dbReference>
<dbReference type="OrthoDB" id="193931at2759"/>
<dbReference type="GO" id="GO:0004674">
    <property type="term" value="F:protein serine/threonine kinase activity"/>
    <property type="evidence" value="ECO:0007669"/>
    <property type="project" value="UniProtKB-KW"/>
</dbReference>
<evidence type="ECO:0000256" key="7">
    <source>
        <dbReference type="ARBA" id="ARBA00022741"/>
    </source>
</evidence>
<dbReference type="PROSITE" id="PS00107">
    <property type="entry name" value="PROTEIN_KINASE_ATP"/>
    <property type="match status" value="1"/>
</dbReference>
<dbReference type="GO" id="GO:0106310">
    <property type="term" value="F:protein serine kinase activity"/>
    <property type="evidence" value="ECO:0007669"/>
    <property type="project" value="RHEA"/>
</dbReference>
<dbReference type="GO" id="GO:0005524">
    <property type="term" value="F:ATP binding"/>
    <property type="evidence" value="ECO:0007669"/>
    <property type="project" value="UniProtKB-UniRule"/>
</dbReference>
<evidence type="ECO:0000313" key="18">
    <source>
        <dbReference type="EMBL" id="TXG47596.1"/>
    </source>
</evidence>
<reference evidence="19" key="1">
    <citation type="journal article" date="2019" name="Gigascience">
        <title>De novo genome assembly of the endangered Acer yangbiense, a plant species with extremely small populations endemic to Yunnan Province, China.</title>
        <authorList>
            <person name="Yang J."/>
            <person name="Wariss H.M."/>
            <person name="Tao L."/>
            <person name="Zhang R."/>
            <person name="Yun Q."/>
            <person name="Hollingsworth P."/>
            <person name="Dao Z."/>
            <person name="Luo G."/>
            <person name="Guo H."/>
            <person name="Ma Y."/>
            <person name="Sun W."/>
        </authorList>
    </citation>
    <scope>NUCLEOTIDE SEQUENCE [LARGE SCALE GENOMIC DNA]</scope>
    <source>
        <strain evidence="19">cv. Malutang</strain>
    </source>
</reference>
<accession>A0A5C7GU19</accession>
<dbReference type="Proteomes" id="UP000323000">
    <property type="component" value="Chromosome 13"/>
</dbReference>
<dbReference type="PROSITE" id="PS50816">
    <property type="entry name" value="NAF"/>
    <property type="match status" value="1"/>
</dbReference>
<comment type="caution">
    <text evidence="18">The sequence shown here is derived from an EMBL/GenBank/DDBJ whole genome shotgun (WGS) entry which is preliminary data.</text>
</comment>
<keyword evidence="10" id="KW-0464">Manganese</keyword>
<evidence type="ECO:0000256" key="15">
    <source>
        <dbReference type="RuleBase" id="RU000304"/>
    </source>
</evidence>
<comment type="catalytic activity">
    <reaction evidence="11">
        <text>L-threonyl-[protein] + ATP = O-phospho-L-threonyl-[protein] + ADP + H(+)</text>
        <dbReference type="Rhea" id="RHEA:46608"/>
        <dbReference type="Rhea" id="RHEA-COMP:11060"/>
        <dbReference type="Rhea" id="RHEA-COMP:11605"/>
        <dbReference type="ChEBI" id="CHEBI:15378"/>
        <dbReference type="ChEBI" id="CHEBI:30013"/>
        <dbReference type="ChEBI" id="CHEBI:30616"/>
        <dbReference type="ChEBI" id="CHEBI:61977"/>
        <dbReference type="ChEBI" id="CHEBI:456216"/>
        <dbReference type="EC" id="2.7.11.1"/>
    </reaction>
</comment>
<feature type="binding site" evidence="14">
    <location>
        <position position="60"/>
    </location>
    <ligand>
        <name>ATP</name>
        <dbReference type="ChEBI" id="CHEBI:30616"/>
    </ligand>
</feature>
<evidence type="ECO:0000256" key="4">
    <source>
        <dbReference type="ARBA" id="ARBA00022527"/>
    </source>
</evidence>
<evidence type="ECO:0000256" key="6">
    <source>
        <dbReference type="ARBA" id="ARBA00022679"/>
    </source>
</evidence>
<protein>
    <recommendedName>
        <fullName evidence="3">non-specific serine/threonine protein kinase</fullName>
        <ecNumber evidence="3">2.7.11.1</ecNumber>
    </recommendedName>
</protein>
<gene>
    <name evidence="18" type="ORF">EZV62_026890</name>
</gene>
<dbReference type="PANTHER" id="PTHR43895">
    <property type="entry name" value="CALCIUM/CALMODULIN-DEPENDENT PROTEIN KINASE KINASE-RELATED"/>
    <property type="match status" value="1"/>
</dbReference>
<evidence type="ECO:0000256" key="9">
    <source>
        <dbReference type="ARBA" id="ARBA00022840"/>
    </source>
</evidence>
<keyword evidence="6" id="KW-0808">Transferase</keyword>
<evidence type="ECO:0000259" key="17">
    <source>
        <dbReference type="PROSITE" id="PS50816"/>
    </source>
</evidence>
<dbReference type="CDD" id="cd14663">
    <property type="entry name" value="STKc_SnRK3"/>
    <property type="match status" value="1"/>
</dbReference>
<dbReference type="Gene3D" id="3.30.310.80">
    <property type="entry name" value="Kinase associated domain 1, KA1"/>
    <property type="match status" value="1"/>
</dbReference>
<comment type="catalytic activity">
    <reaction evidence="12">
        <text>L-seryl-[protein] + ATP = O-phospho-L-seryl-[protein] + ADP + H(+)</text>
        <dbReference type="Rhea" id="RHEA:17989"/>
        <dbReference type="Rhea" id="RHEA-COMP:9863"/>
        <dbReference type="Rhea" id="RHEA-COMP:11604"/>
        <dbReference type="ChEBI" id="CHEBI:15378"/>
        <dbReference type="ChEBI" id="CHEBI:29999"/>
        <dbReference type="ChEBI" id="CHEBI:30616"/>
        <dbReference type="ChEBI" id="CHEBI:83421"/>
        <dbReference type="ChEBI" id="CHEBI:456216"/>
        <dbReference type="EC" id="2.7.11.1"/>
    </reaction>
</comment>
<evidence type="ECO:0000256" key="12">
    <source>
        <dbReference type="ARBA" id="ARBA00048679"/>
    </source>
</evidence>
<evidence type="ECO:0000256" key="2">
    <source>
        <dbReference type="ARBA" id="ARBA00006234"/>
    </source>
</evidence>
<dbReference type="InterPro" id="IPR000719">
    <property type="entry name" value="Prot_kinase_dom"/>
</dbReference>
<keyword evidence="7 14" id="KW-0547">Nucleotide-binding</keyword>
<keyword evidence="4 15" id="KW-0723">Serine/threonine-protein kinase</keyword>
<keyword evidence="5" id="KW-0597">Phosphoprotein</keyword>
<dbReference type="InterPro" id="IPR018451">
    <property type="entry name" value="NAF/FISL_domain"/>
</dbReference>
<evidence type="ECO:0000256" key="8">
    <source>
        <dbReference type="ARBA" id="ARBA00022777"/>
    </source>
</evidence>
<dbReference type="Gene3D" id="1.10.510.10">
    <property type="entry name" value="Transferase(Phosphotransferase) domain 1"/>
    <property type="match status" value="1"/>
</dbReference>
<dbReference type="SMART" id="SM00220">
    <property type="entry name" value="S_TKc"/>
    <property type="match status" value="1"/>
</dbReference>
<feature type="domain" description="NAF" evidence="17">
    <location>
        <begin position="338"/>
        <end position="362"/>
    </location>
</feature>
<dbReference type="FunFam" id="3.30.200.20:FF:000096">
    <property type="entry name" value="Non-specific serine/threonine protein kinase"/>
    <property type="match status" value="1"/>
</dbReference>
<comment type="cofactor">
    <cofactor evidence="1">
        <name>Mn(2+)</name>
        <dbReference type="ChEBI" id="CHEBI:29035"/>
    </cofactor>
</comment>
<dbReference type="PANTHER" id="PTHR43895:SF140">
    <property type="entry name" value="CBL-INTERACTING SERINE_THREONINE-PROTEIN KINASE 12"/>
    <property type="match status" value="1"/>
</dbReference>
<dbReference type="FunFam" id="1.10.510.10:FF:000653">
    <property type="entry name" value="Non-specific serine/threonine protein kinase"/>
    <property type="match status" value="1"/>
</dbReference>
<dbReference type="InterPro" id="IPR011009">
    <property type="entry name" value="Kinase-like_dom_sf"/>
</dbReference>
<dbReference type="PROSITE" id="PS00108">
    <property type="entry name" value="PROTEIN_KINASE_ST"/>
    <property type="match status" value="1"/>
</dbReference>
<comment type="function">
    <text evidence="13">CIPK serine-threonine protein kinases interact with CBL proteins. Binding of a CBL protein to the regulatory NAF domain of CIPK protein lead to the activation of the kinase in a calcium-dependent manner.</text>
</comment>
<keyword evidence="8" id="KW-0418">Kinase</keyword>
<feature type="domain" description="Protein kinase" evidence="16">
    <location>
        <begin position="31"/>
        <end position="285"/>
    </location>
</feature>
<keyword evidence="9 14" id="KW-0067">ATP-binding</keyword>
<evidence type="ECO:0000256" key="10">
    <source>
        <dbReference type="ARBA" id="ARBA00023211"/>
    </source>
</evidence>
<dbReference type="EMBL" id="VAHF01000013">
    <property type="protein sequence ID" value="TXG47596.1"/>
    <property type="molecule type" value="Genomic_DNA"/>
</dbReference>
<dbReference type="EC" id="2.7.11.1" evidence="3"/>
<evidence type="ECO:0000256" key="1">
    <source>
        <dbReference type="ARBA" id="ARBA00001936"/>
    </source>
</evidence>
<proteinExistence type="inferred from homology"/>
<evidence type="ECO:0000256" key="11">
    <source>
        <dbReference type="ARBA" id="ARBA00047899"/>
    </source>
</evidence>